<dbReference type="Gene3D" id="3.40.33.10">
    <property type="entry name" value="CAP"/>
    <property type="match status" value="1"/>
</dbReference>
<dbReference type="PROSITE" id="PS01009">
    <property type="entry name" value="CRISP_1"/>
    <property type="match status" value="1"/>
</dbReference>
<sequence length="171" mass="18929">MILLLSLYTLIASVTLSTSTVIVTITAAPATPSNEPSYSISASFTSAILNSTNTYRRQFNASSVHWNTTLEKFATSYLQSDTTCRFAHSGGPYGENIAIGYANATAAVEAWGNEDEKYNFNDPGFTEETGHFTQLVWKATREVGCGRKLCGTRGWFVAYGWGRWRNEIEWP</sequence>
<dbReference type="PRINTS" id="PR00837">
    <property type="entry name" value="V5TPXLIKE"/>
</dbReference>
<dbReference type="SMART" id="SM00198">
    <property type="entry name" value="SCP"/>
    <property type="match status" value="1"/>
</dbReference>
<dbReference type="GO" id="GO:0005576">
    <property type="term" value="C:extracellular region"/>
    <property type="evidence" value="ECO:0007669"/>
    <property type="project" value="InterPro"/>
</dbReference>
<dbReference type="EMBL" id="JAIWOZ010000007">
    <property type="protein sequence ID" value="KAH6603637.1"/>
    <property type="molecule type" value="Genomic_DNA"/>
</dbReference>
<evidence type="ECO:0000313" key="4">
    <source>
        <dbReference type="Proteomes" id="UP000827724"/>
    </source>
</evidence>
<feature type="signal peptide" evidence="1">
    <location>
        <begin position="1"/>
        <end position="19"/>
    </location>
</feature>
<dbReference type="InterPro" id="IPR002413">
    <property type="entry name" value="V5_allergen-like"/>
</dbReference>
<dbReference type="AlphaFoldDB" id="A0A9P8TT41"/>
<proteinExistence type="predicted"/>
<dbReference type="InterPro" id="IPR018244">
    <property type="entry name" value="Allrgn_V5/Tpx1_CS"/>
</dbReference>
<feature type="chain" id="PRO_5040493021" description="SCP domain-containing protein" evidence="1">
    <location>
        <begin position="20"/>
        <end position="171"/>
    </location>
</feature>
<dbReference type="PRINTS" id="PR00838">
    <property type="entry name" value="V5ALLERGEN"/>
</dbReference>
<keyword evidence="1" id="KW-0732">Signal</keyword>
<dbReference type="SUPFAM" id="SSF55797">
    <property type="entry name" value="PR-1-like"/>
    <property type="match status" value="1"/>
</dbReference>
<evidence type="ECO:0000313" key="3">
    <source>
        <dbReference type="EMBL" id="KAH6603637.1"/>
    </source>
</evidence>
<dbReference type="PANTHER" id="PTHR10334">
    <property type="entry name" value="CYSTEINE-RICH SECRETORY PROTEIN-RELATED"/>
    <property type="match status" value="1"/>
</dbReference>
<evidence type="ECO:0000256" key="1">
    <source>
        <dbReference type="SAM" id="SignalP"/>
    </source>
</evidence>
<dbReference type="InterPro" id="IPR001283">
    <property type="entry name" value="CRISP-related"/>
</dbReference>
<comment type="caution">
    <text evidence="3">The sequence shown here is derived from an EMBL/GenBank/DDBJ whole genome shotgun (WGS) entry which is preliminary data.</text>
</comment>
<evidence type="ECO:0000259" key="2">
    <source>
        <dbReference type="SMART" id="SM00198"/>
    </source>
</evidence>
<name>A0A9P8TT41_9HYPO</name>
<organism evidence="3 4">
    <name type="scientific">Trichoderma cornu-damae</name>
    <dbReference type="NCBI Taxonomy" id="654480"/>
    <lineage>
        <taxon>Eukaryota</taxon>
        <taxon>Fungi</taxon>
        <taxon>Dikarya</taxon>
        <taxon>Ascomycota</taxon>
        <taxon>Pezizomycotina</taxon>
        <taxon>Sordariomycetes</taxon>
        <taxon>Hypocreomycetidae</taxon>
        <taxon>Hypocreales</taxon>
        <taxon>Hypocreaceae</taxon>
        <taxon>Trichoderma</taxon>
    </lineage>
</organism>
<feature type="domain" description="SCP" evidence="2">
    <location>
        <begin position="43"/>
        <end position="166"/>
    </location>
</feature>
<protein>
    <recommendedName>
        <fullName evidence="2">SCP domain-containing protein</fullName>
    </recommendedName>
</protein>
<gene>
    <name evidence="3" type="ORF">Trco_008412</name>
</gene>
<dbReference type="Proteomes" id="UP000827724">
    <property type="component" value="Unassembled WGS sequence"/>
</dbReference>
<reference evidence="3" key="1">
    <citation type="submission" date="2021-08" db="EMBL/GenBank/DDBJ databases">
        <title>Chromosome-Level Trichoderma cornu-damae using Hi-C Data.</title>
        <authorList>
            <person name="Kim C.S."/>
        </authorList>
    </citation>
    <scope>NUCLEOTIDE SEQUENCE</scope>
    <source>
        <strain evidence="3">KA19-0412C</strain>
    </source>
</reference>
<keyword evidence="4" id="KW-1185">Reference proteome</keyword>
<dbReference type="Pfam" id="PF00188">
    <property type="entry name" value="CAP"/>
    <property type="match status" value="1"/>
</dbReference>
<accession>A0A9P8TT41</accession>
<dbReference type="InterPro" id="IPR014044">
    <property type="entry name" value="CAP_dom"/>
</dbReference>
<dbReference type="InterPro" id="IPR035940">
    <property type="entry name" value="CAP_sf"/>
</dbReference>
<dbReference type="OrthoDB" id="337038at2759"/>